<dbReference type="EMBL" id="PYWC01000025">
    <property type="protein sequence ID" value="PWW77213.1"/>
    <property type="molecule type" value="Genomic_DNA"/>
</dbReference>
<sequence length="288" mass="31826">MTSPNAQMAACVFCQTFPCLPSEASQPIVRSECTILINGMAMRHTVGLPYEHSRSLILLHPQPRPSNPPPSHWYSSLGPPSAIIFYFLTGSTNLFITSTLRTSLKVVRWPLLHLQTRPKASLPQPSTNPSSMGTHRNLLRLQVPPWIRPQCLNQNRYPSTRMWPPRKVHPFMNSNPITLTPPSLTTGNRISMATTVSSIAVTSAINVHSARQRTSKEALGGLNHGNDADTPGNLDTYLFESHVVTINHNLSIGPQRAGILGTLNRSLPRASTQCQIAVVWKDGVRYFV</sequence>
<keyword evidence="2" id="KW-1185">Reference proteome</keyword>
<gene>
    <name evidence="1" type="ORF">C7212DRAFT_343029</name>
</gene>
<comment type="caution">
    <text evidence="1">The sequence shown here is derived from an EMBL/GenBank/DDBJ whole genome shotgun (WGS) entry which is preliminary data.</text>
</comment>
<evidence type="ECO:0000313" key="2">
    <source>
        <dbReference type="Proteomes" id="UP000246991"/>
    </source>
</evidence>
<organism evidence="1 2">
    <name type="scientific">Tuber magnatum</name>
    <name type="common">white Piedmont truffle</name>
    <dbReference type="NCBI Taxonomy" id="42249"/>
    <lineage>
        <taxon>Eukaryota</taxon>
        <taxon>Fungi</taxon>
        <taxon>Dikarya</taxon>
        <taxon>Ascomycota</taxon>
        <taxon>Pezizomycotina</taxon>
        <taxon>Pezizomycetes</taxon>
        <taxon>Pezizales</taxon>
        <taxon>Tuberaceae</taxon>
        <taxon>Tuber</taxon>
    </lineage>
</organism>
<dbReference type="AlphaFoldDB" id="A0A317SRZ6"/>
<reference evidence="1 2" key="1">
    <citation type="submission" date="2018-03" db="EMBL/GenBank/DDBJ databases">
        <title>Genomes of Pezizomycetes fungi and the evolution of truffles.</title>
        <authorList>
            <person name="Murat C."/>
            <person name="Payen T."/>
            <person name="Noel B."/>
            <person name="Kuo A."/>
            <person name="Martin F.M."/>
        </authorList>
    </citation>
    <scope>NUCLEOTIDE SEQUENCE [LARGE SCALE GENOMIC DNA]</scope>
    <source>
        <strain evidence="1">091103-1</strain>
    </source>
</reference>
<accession>A0A317SRZ6</accession>
<evidence type="ECO:0000313" key="1">
    <source>
        <dbReference type="EMBL" id="PWW77213.1"/>
    </source>
</evidence>
<name>A0A317SRZ6_9PEZI</name>
<protein>
    <submittedName>
        <fullName evidence="1">Uncharacterized protein</fullName>
    </submittedName>
</protein>
<dbReference type="Proteomes" id="UP000246991">
    <property type="component" value="Unassembled WGS sequence"/>
</dbReference>
<proteinExistence type="predicted"/>